<keyword evidence="3" id="KW-0732">Signal</keyword>
<reference evidence="4 5" key="1">
    <citation type="submission" date="2019-07" db="EMBL/GenBank/DDBJ databases">
        <title>Genomics analysis of Aphanomyces spp. identifies a new class of oomycete effector associated with host adaptation.</title>
        <authorList>
            <person name="Gaulin E."/>
        </authorList>
    </citation>
    <scope>NUCLEOTIDE SEQUENCE [LARGE SCALE GENOMIC DNA]</scope>
    <source>
        <strain evidence="4 5">ATCC 201684</strain>
    </source>
</reference>
<organism evidence="4 5">
    <name type="scientific">Aphanomyces euteiches</name>
    <dbReference type="NCBI Taxonomy" id="100861"/>
    <lineage>
        <taxon>Eukaryota</taxon>
        <taxon>Sar</taxon>
        <taxon>Stramenopiles</taxon>
        <taxon>Oomycota</taxon>
        <taxon>Saprolegniomycetes</taxon>
        <taxon>Saprolegniales</taxon>
        <taxon>Verrucalvaceae</taxon>
        <taxon>Aphanomyces</taxon>
    </lineage>
</organism>
<dbReference type="AlphaFoldDB" id="A0A6G0W4T3"/>
<feature type="repeat" description="ANK" evidence="2">
    <location>
        <begin position="85"/>
        <end position="111"/>
    </location>
</feature>
<evidence type="ECO:0000256" key="1">
    <source>
        <dbReference type="ARBA" id="ARBA00022737"/>
    </source>
</evidence>
<dbReference type="Proteomes" id="UP000481153">
    <property type="component" value="Unassembled WGS sequence"/>
</dbReference>
<feature type="chain" id="PRO_5026008174" evidence="3">
    <location>
        <begin position="16"/>
        <end position="181"/>
    </location>
</feature>
<evidence type="ECO:0000313" key="4">
    <source>
        <dbReference type="EMBL" id="KAF0722057.1"/>
    </source>
</evidence>
<dbReference type="SUPFAM" id="SSF48403">
    <property type="entry name" value="Ankyrin repeat"/>
    <property type="match status" value="1"/>
</dbReference>
<feature type="signal peptide" evidence="3">
    <location>
        <begin position="1"/>
        <end position="15"/>
    </location>
</feature>
<proteinExistence type="predicted"/>
<gene>
    <name evidence="4" type="ORF">Ae201684_018694</name>
</gene>
<dbReference type="Pfam" id="PF12796">
    <property type="entry name" value="Ank_2"/>
    <property type="match status" value="1"/>
</dbReference>
<sequence length="181" mass="19458">MRLGVLACFLTLVAAAPNVKFHEACAGNDVETVKTILSETPAVLNEIGPEGGQSCFMRAVLFGSKAVVQYLLDNTDVDVNLGEKDGYTPLHGAAFQGRAEIAKILIDRGLDPLDQHADGYSPIHRASWGSGQRHTDTIRVFLEAGVPADLKADDGRTAYDMTHSPASMRLLMDYGARGDDL</sequence>
<dbReference type="PANTHER" id="PTHR24179:SF29">
    <property type="entry name" value="LD46604P"/>
    <property type="match status" value="1"/>
</dbReference>
<keyword evidence="1" id="KW-0677">Repeat</keyword>
<protein>
    <submittedName>
        <fullName evidence="4">Uncharacterized protein</fullName>
    </submittedName>
</protein>
<dbReference type="PANTHER" id="PTHR24179">
    <property type="entry name" value="PROTEIN PHOSPHATASE 1 REGULATORY SUBUNIT 12"/>
    <property type="match status" value="1"/>
</dbReference>
<evidence type="ECO:0000256" key="2">
    <source>
        <dbReference type="PROSITE-ProRule" id="PRU00023"/>
    </source>
</evidence>
<dbReference type="PROSITE" id="PS50297">
    <property type="entry name" value="ANK_REP_REGION"/>
    <property type="match status" value="1"/>
</dbReference>
<dbReference type="InterPro" id="IPR036770">
    <property type="entry name" value="Ankyrin_rpt-contain_sf"/>
</dbReference>
<dbReference type="GO" id="GO:0004857">
    <property type="term" value="F:enzyme inhibitor activity"/>
    <property type="evidence" value="ECO:0007669"/>
    <property type="project" value="TreeGrafter"/>
</dbReference>
<comment type="caution">
    <text evidence="4">The sequence shown here is derived from an EMBL/GenBank/DDBJ whole genome shotgun (WGS) entry which is preliminary data.</text>
</comment>
<dbReference type="PROSITE" id="PS50088">
    <property type="entry name" value="ANK_REPEAT"/>
    <property type="match status" value="1"/>
</dbReference>
<dbReference type="Gene3D" id="1.25.40.20">
    <property type="entry name" value="Ankyrin repeat-containing domain"/>
    <property type="match status" value="1"/>
</dbReference>
<dbReference type="EMBL" id="VJMJ01000349">
    <property type="protein sequence ID" value="KAF0722057.1"/>
    <property type="molecule type" value="Genomic_DNA"/>
</dbReference>
<dbReference type="SMART" id="SM00248">
    <property type="entry name" value="ANK"/>
    <property type="match status" value="3"/>
</dbReference>
<accession>A0A6G0W4T3</accession>
<dbReference type="InterPro" id="IPR002110">
    <property type="entry name" value="Ankyrin_rpt"/>
</dbReference>
<name>A0A6G0W4T3_9STRA</name>
<dbReference type="GO" id="GO:0019208">
    <property type="term" value="F:phosphatase regulator activity"/>
    <property type="evidence" value="ECO:0007669"/>
    <property type="project" value="TreeGrafter"/>
</dbReference>
<evidence type="ECO:0000313" key="5">
    <source>
        <dbReference type="Proteomes" id="UP000481153"/>
    </source>
</evidence>
<keyword evidence="2" id="KW-0040">ANK repeat</keyword>
<dbReference type="InterPro" id="IPR051226">
    <property type="entry name" value="PP1_Regulatory_Subunit"/>
</dbReference>
<keyword evidence="5" id="KW-1185">Reference proteome</keyword>
<dbReference type="VEuPathDB" id="FungiDB:AeMF1_018234"/>
<dbReference type="GO" id="GO:0005737">
    <property type="term" value="C:cytoplasm"/>
    <property type="evidence" value="ECO:0007669"/>
    <property type="project" value="TreeGrafter"/>
</dbReference>
<evidence type="ECO:0000256" key="3">
    <source>
        <dbReference type="SAM" id="SignalP"/>
    </source>
</evidence>